<proteinExistence type="predicted"/>
<sequence length="324" mass="33206">MTRGTRRDEQSGGDRRDTSGDPGTTGEAPVAESPADSPAYSPTGSPVESSTGSPTEPPAGSPTESPAGSLTDSLGEAAALLRRLHVPGDPLVLPNAWDAASARAVVEAGFPVVATGSAAVAPVLGYADGEETPAAEMMAAIARIARAVPVPVTADVERGYGLDPADLAERLLAAGAVGCNLEDSDPRTGELVAPERQAEFLAGVRAAAGSRLVINARVDTYLGGDGSRAAAVDRARRYLDAGADCVYPIGADGEEEIERLVEEIGAPVNVLFRPGMPSTARLTELGVARISYGHGLHQAVHAHTRRLLRAVAAGRDPYADGYSA</sequence>
<protein>
    <submittedName>
        <fullName evidence="2">2-methylisocitrate lyase-like PEP mutase family enzyme</fullName>
    </submittedName>
</protein>
<name>A0ABT1JT02_9ACTN</name>
<dbReference type="InterPro" id="IPR015813">
    <property type="entry name" value="Pyrv/PenolPyrv_kinase-like_dom"/>
</dbReference>
<dbReference type="PANTHER" id="PTHR42905">
    <property type="entry name" value="PHOSPHOENOLPYRUVATE CARBOXYLASE"/>
    <property type="match status" value="1"/>
</dbReference>
<accession>A0ABT1JT02</accession>
<feature type="compositionally biased region" description="Polar residues" evidence="1">
    <location>
        <begin position="40"/>
        <end position="54"/>
    </location>
</feature>
<dbReference type="SUPFAM" id="SSF51621">
    <property type="entry name" value="Phosphoenolpyruvate/pyruvate domain"/>
    <property type="match status" value="1"/>
</dbReference>
<dbReference type="InterPro" id="IPR039556">
    <property type="entry name" value="ICL/PEPM"/>
</dbReference>
<dbReference type="Gene3D" id="3.20.20.60">
    <property type="entry name" value="Phosphoenolpyruvate-binding domains"/>
    <property type="match status" value="1"/>
</dbReference>
<gene>
    <name evidence="2" type="ORF">HD595_001005</name>
</gene>
<feature type="compositionally biased region" description="Polar residues" evidence="1">
    <location>
        <begin position="62"/>
        <end position="71"/>
    </location>
</feature>
<dbReference type="RefSeq" id="WP_253766021.1">
    <property type="nucleotide sequence ID" value="NZ_BAAAVE010000016.1"/>
</dbReference>
<dbReference type="PANTHER" id="PTHR42905:SF16">
    <property type="entry name" value="CARBOXYPHOSPHONOENOLPYRUVATE PHOSPHONOMUTASE-LIKE PROTEIN (AFU_ORTHOLOGUE AFUA_5G07230)"/>
    <property type="match status" value="1"/>
</dbReference>
<dbReference type="Pfam" id="PF13714">
    <property type="entry name" value="PEP_mutase"/>
    <property type="match status" value="1"/>
</dbReference>
<feature type="region of interest" description="Disordered" evidence="1">
    <location>
        <begin position="1"/>
        <end position="71"/>
    </location>
</feature>
<evidence type="ECO:0000313" key="2">
    <source>
        <dbReference type="EMBL" id="MCP2344883.1"/>
    </source>
</evidence>
<comment type="caution">
    <text evidence="2">The sequence shown here is derived from an EMBL/GenBank/DDBJ whole genome shotgun (WGS) entry which is preliminary data.</text>
</comment>
<evidence type="ECO:0000313" key="3">
    <source>
        <dbReference type="Proteomes" id="UP001320766"/>
    </source>
</evidence>
<keyword evidence="3" id="KW-1185">Reference proteome</keyword>
<reference evidence="2 3" key="1">
    <citation type="submission" date="2022-06" db="EMBL/GenBank/DDBJ databases">
        <title>Sequencing the genomes of 1000 actinobacteria strains.</title>
        <authorList>
            <person name="Klenk H.-P."/>
        </authorList>
    </citation>
    <scope>NUCLEOTIDE SEQUENCE [LARGE SCALE GENOMIC DNA]</scope>
    <source>
        <strain evidence="2 3">DSM 44170</strain>
    </source>
</reference>
<dbReference type="CDD" id="cd00377">
    <property type="entry name" value="ICL_PEPM"/>
    <property type="match status" value="1"/>
</dbReference>
<evidence type="ECO:0000256" key="1">
    <source>
        <dbReference type="SAM" id="MobiDB-lite"/>
    </source>
</evidence>
<dbReference type="EMBL" id="JAMZEC010000001">
    <property type="protein sequence ID" value="MCP2344883.1"/>
    <property type="molecule type" value="Genomic_DNA"/>
</dbReference>
<organism evidence="2 3">
    <name type="scientific">Nonomuraea roseoviolacea subsp. carminata</name>
    <dbReference type="NCBI Taxonomy" id="160689"/>
    <lineage>
        <taxon>Bacteria</taxon>
        <taxon>Bacillati</taxon>
        <taxon>Actinomycetota</taxon>
        <taxon>Actinomycetes</taxon>
        <taxon>Streptosporangiales</taxon>
        <taxon>Streptosporangiaceae</taxon>
        <taxon>Nonomuraea</taxon>
    </lineage>
</organism>
<dbReference type="Proteomes" id="UP001320766">
    <property type="component" value="Unassembled WGS sequence"/>
</dbReference>
<dbReference type="InterPro" id="IPR040442">
    <property type="entry name" value="Pyrv_kinase-like_dom_sf"/>
</dbReference>
<feature type="compositionally biased region" description="Basic and acidic residues" evidence="1">
    <location>
        <begin position="1"/>
        <end position="19"/>
    </location>
</feature>